<accession>A0A3G8GWI3</accession>
<dbReference type="Proteomes" id="UP000270411">
    <property type="component" value="Chromosome 1"/>
</dbReference>
<sequence>MQRFFLKVGDKSTSGGTAVDELPLCTHMGTALTFLGAQVVCPACRSIGRIVPAGPRRPYNMMGKEAALSGDLCACRCSPPPVMVASQSTMSQTFETHELASMGFAANGMPLKEESRGDFDELVRVVDGDGRSLCGVPFHIQTKSGTIHKGVTDENGHCPRVCTGSCEHLEIAIGIEAVKRWHA</sequence>
<dbReference type="AlphaFoldDB" id="A0A3G8GWI3"/>
<dbReference type="KEGG" id="cpau:EHF44_02175"/>
<protein>
    <submittedName>
        <fullName evidence="1">PAAR domain-containing protein</fullName>
    </submittedName>
</protein>
<organism evidence="1 2">
    <name type="scientific">Cupriavidus pauculus</name>
    <dbReference type="NCBI Taxonomy" id="82633"/>
    <lineage>
        <taxon>Bacteria</taxon>
        <taxon>Pseudomonadati</taxon>
        <taxon>Pseudomonadota</taxon>
        <taxon>Betaproteobacteria</taxon>
        <taxon>Burkholderiales</taxon>
        <taxon>Burkholderiaceae</taxon>
        <taxon>Cupriavidus</taxon>
    </lineage>
</organism>
<proteinExistence type="predicted"/>
<reference evidence="2" key="1">
    <citation type="submission" date="2018-11" db="EMBL/GenBank/DDBJ databases">
        <title>FDA dAtabase for Regulatory Grade micrObial Sequences (FDA-ARGOS): Supporting development and validation of Infectious Disease Dx tests.</title>
        <authorList>
            <person name="Goldberg B."/>
            <person name="Campos J."/>
            <person name="Tallon L."/>
            <person name="Sadzewicz L."/>
            <person name="Zhao X."/>
            <person name="Vavikolanu K."/>
            <person name="Mehta A."/>
            <person name="Aluvathingal J."/>
            <person name="Nadendla S."/>
            <person name="Geyer C."/>
            <person name="Nandy P."/>
            <person name="Yan Y."/>
            <person name="Sichtig H."/>
        </authorList>
    </citation>
    <scope>NUCLEOTIDE SEQUENCE [LARGE SCALE GENOMIC DNA]</scope>
    <source>
        <strain evidence="2">FDAARGOS_614</strain>
    </source>
</reference>
<name>A0A3G8GWI3_9BURK</name>
<dbReference type="CDD" id="cd14744">
    <property type="entry name" value="PAAR_CT_2"/>
    <property type="match status" value="1"/>
</dbReference>
<dbReference type="Pfam" id="PF05488">
    <property type="entry name" value="PAAR_motif"/>
    <property type="match status" value="1"/>
</dbReference>
<dbReference type="OrthoDB" id="8594232at2"/>
<dbReference type="InterPro" id="IPR008727">
    <property type="entry name" value="PAAR_motif"/>
</dbReference>
<evidence type="ECO:0000313" key="2">
    <source>
        <dbReference type="Proteomes" id="UP000270411"/>
    </source>
</evidence>
<dbReference type="EMBL" id="CP033969">
    <property type="protein sequence ID" value="AZG12320.1"/>
    <property type="molecule type" value="Genomic_DNA"/>
</dbReference>
<gene>
    <name evidence="1" type="ORF">EHF44_02175</name>
</gene>
<evidence type="ECO:0000313" key="1">
    <source>
        <dbReference type="EMBL" id="AZG12320.1"/>
    </source>
</evidence>